<keyword evidence="3" id="KW-1185">Reference proteome</keyword>
<feature type="compositionally biased region" description="Low complexity" evidence="1">
    <location>
        <begin position="112"/>
        <end position="128"/>
    </location>
</feature>
<organism evidence="2 3">
    <name type="scientific">Eragrostis curvula</name>
    <name type="common">weeping love grass</name>
    <dbReference type="NCBI Taxonomy" id="38414"/>
    <lineage>
        <taxon>Eukaryota</taxon>
        <taxon>Viridiplantae</taxon>
        <taxon>Streptophyta</taxon>
        <taxon>Embryophyta</taxon>
        <taxon>Tracheophyta</taxon>
        <taxon>Spermatophyta</taxon>
        <taxon>Magnoliopsida</taxon>
        <taxon>Liliopsida</taxon>
        <taxon>Poales</taxon>
        <taxon>Poaceae</taxon>
        <taxon>PACMAD clade</taxon>
        <taxon>Chloridoideae</taxon>
        <taxon>Eragrostideae</taxon>
        <taxon>Eragrostidinae</taxon>
        <taxon>Eragrostis</taxon>
    </lineage>
</organism>
<feature type="region of interest" description="Disordered" evidence="1">
    <location>
        <begin position="84"/>
        <end position="128"/>
    </location>
</feature>
<feature type="compositionally biased region" description="Basic and acidic residues" evidence="1">
    <location>
        <begin position="96"/>
        <end position="108"/>
    </location>
</feature>
<evidence type="ECO:0000313" key="2">
    <source>
        <dbReference type="EMBL" id="TVU06437.1"/>
    </source>
</evidence>
<gene>
    <name evidence="2" type="ORF">EJB05_49653</name>
</gene>
<dbReference type="Proteomes" id="UP000324897">
    <property type="component" value="Unassembled WGS sequence"/>
</dbReference>
<dbReference type="EMBL" id="RWGY01000051">
    <property type="protein sequence ID" value="TVU06437.1"/>
    <property type="molecule type" value="Genomic_DNA"/>
</dbReference>
<dbReference type="AlphaFoldDB" id="A0A5J9T5D3"/>
<comment type="caution">
    <text evidence="2">The sequence shown here is derived from an EMBL/GenBank/DDBJ whole genome shotgun (WGS) entry which is preliminary data.</text>
</comment>
<sequence>CVGLLVSRTCNPNPTGKRCFANWQLPYIRAQLIQSAVAINIHAARSAEKCFFPTISIPAPPSEGKQETLVLHWFALFPSLGTLGEDRTNQNGQDTSSEKGRVRQEHTHLPGKKSSLLPASGGGSTAASPACRIRRDVWIRPSTCSSGPRAATSVYRHRRWVA</sequence>
<accession>A0A5J9T5D3</accession>
<evidence type="ECO:0000256" key="1">
    <source>
        <dbReference type="SAM" id="MobiDB-lite"/>
    </source>
</evidence>
<name>A0A5J9T5D3_9POAL</name>
<dbReference type="Gramene" id="TVU06437">
    <property type="protein sequence ID" value="TVU06437"/>
    <property type="gene ID" value="EJB05_49653"/>
</dbReference>
<proteinExistence type="predicted"/>
<evidence type="ECO:0000313" key="3">
    <source>
        <dbReference type="Proteomes" id="UP000324897"/>
    </source>
</evidence>
<feature type="non-terminal residue" evidence="2">
    <location>
        <position position="162"/>
    </location>
</feature>
<reference evidence="2 3" key="1">
    <citation type="journal article" date="2019" name="Sci. Rep.">
        <title>A high-quality genome of Eragrostis curvula grass provides insights into Poaceae evolution and supports new strategies to enhance forage quality.</title>
        <authorList>
            <person name="Carballo J."/>
            <person name="Santos B.A.C.M."/>
            <person name="Zappacosta D."/>
            <person name="Garbus I."/>
            <person name="Selva J.P."/>
            <person name="Gallo C.A."/>
            <person name="Diaz A."/>
            <person name="Albertini E."/>
            <person name="Caccamo M."/>
            <person name="Echenique V."/>
        </authorList>
    </citation>
    <scope>NUCLEOTIDE SEQUENCE [LARGE SCALE GENOMIC DNA]</scope>
    <source>
        <strain evidence="3">cv. Victoria</strain>
        <tissue evidence="2">Leaf</tissue>
    </source>
</reference>
<feature type="non-terminal residue" evidence="2">
    <location>
        <position position="1"/>
    </location>
</feature>
<protein>
    <submittedName>
        <fullName evidence="2">Uncharacterized protein</fullName>
    </submittedName>
</protein>